<evidence type="ECO:0000313" key="3">
    <source>
        <dbReference type="Proteomes" id="UP000030765"/>
    </source>
</evidence>
<dbReference type="VEuPathDB" id="VectorBase:ASIC015230"/>
<evidence type="ECO:0000313" key="2">
    <source>
        <dbReference type="EnsemblMetazoa" id="ASIC015230-PA"/>
    </source>
</evidence>
<sequence>MKLHHPSHPKAVAPRAAFPHTEQLSSIPCSNLVEHEQTLALRIEPRNGIRAESTPSQPVLT</sequence>
<reference evidence="2" key="2">
    <citation type="submission" date="2020-05" db="UniProtKB">
        <authorList>
            <consortium name="EnsemblMetazoa"/>
        </authorList>
    </citation>
    <scope>IDENTIFICATION</scope>
</reference>
<dbReference type="EnsemblMetazoa" id="ASIC015230-RA">
    <property type="protein sequence ID" value="ASIC015230-PA"/>
    <property type="gene ID" value="ASIC015230"/>
</dbReference>
<reference evidence="1 3" key="1">
    <citation type="journal article" date="2014" name="BMC Genomics">
        <title>Genome sequence of Anopheles sinensis provides insight into genetics basis of mosquito competence for malaria parasites.</title>
        <authorList>
            <person name="Zhou D."/>
            <person name="Zhang D."/>
            <person name="Ding G."/>
            <person name="Shi L."/>
            <person name="Hou Q."/>
            <person name="Ye Y."/>
            <person name="Xu Y."/>
            <person name="Zhou H."/>
            <person name="Xiong C."/>
            <person name="Li S."/>
            <person name="Yu J."/>
            <person name="Hong S."/>
            <person name="Yu X."/>
            <person name="Zou P."/>
            <person name="Chen C."/>
            <person name="Chang X."/>
            <person name="Wang W."/>
            <person name="Lv Y."/>
            <person name="Sun Y."/>
            <person name="Ma L."/>
            <person name="Shen B."/>
            <person name="Zhu C."/>
        </authorList>
    </citation>
    <scope>NUCLEOTIDE SEQUENCE [LARGE SCALE GENOMIC DNA]</scope>
</reference>
<dbReference type="EMBL" id="ATLV01022169">
    <property type="status" value="NOT_ANNOTATED_CDS"/>
    <property type="molecule type" value="Genomic_DNA"/>
</dbReference>
<protein>
    <submittedName>
        <fullName evidence="1 2">Uncharacterized protein</fullName>
    </submittedName>
</protein>
<organism evidence="1">
    <name type="scientific">Anopheles sinensis</name>
    <name type="common">Mosquito</name>
    <dbReference type="NCBI Taxonomy" id="74873"/>
    <lineage>
        <taxon>Eukaryota</taxon>
        <taxon>Metazoa</taxon>
        <taxon>Ecdysozoa</taxon>
        <taxon>Arthropoda</taxon>
        <taxon>Hexapoda</taxon>
        <taxon>Insecta</taxon>
        <taxon>Pterygota</taxon>
        <taxon>Neoptera</taxon>
        <taxon>Endopterygota</taxon>
        <taxon>Diptera</taxon>
        <taxon>Nematocera</taxon>
        <taxon>Culicoidea</taxon>
        <taxon>Culicidae</taxon>
        <taxon>Anophelinae</taxon>
        <taxon>Anopheles</taxon>
    </lineage>
</organism>
<name>A0A084WAG3_ANOSI</name>
<dbReference type="AlphaFoldDB" id="A0A084WAG3"/>
<evidence type="ECO:0000313" key="1">
    <source>
        <dbReference type="EMBL" id="KFB47207.1"/>
    </source>
</evidence>
<dbReference type="EMBL" id="KE525329">
    <property type="protein sequence ID" value="KFB47207.1"/>
    <property type="molecule type" value="Genomic_DNA"/>
</dbReference>
<proteinExistence type="predicted"/>
<accession>A0A084WAG3</accession>
<keyword evidence="3" id="KW-1185">Reference proteome</keyword>
<dbReference type="Proteomes" id="UP000030765">
    <property type="component" value="Unassembled WGS sequence"/>
</dbReference>
<gene>
    <name evidence="1" type="ORF">ZHAS_00015230</name>
</gene>